<feature type="compositionally biased region" description="Polar residues" evidence="2">
    <location>
        <begin position="98"/>
        <end position="116"/>
    </location>
</feature>
<feature type="region of interest" description="Disordered" evidence="2">
    <location>
        <begin position="869"/>
        <end position="898"/>
    </location>
</feature>
<feature type="compositionally biased region" description="Basic and acidic residues" evidence="2">
    <location>
        <begin position="65"/>
        <end position="97"/>
    </location>
</feature>
<evidence type="ECO:0000256" key="2">
    <source>
        <dbReference type="SAM" id="MobiDB-lite"/>
    </source>
</evidence>
<dbReference type="OrthoDB" id="3532430at2759"/>
<name>A0A7C8IDU6_9PLEO</name>
<dbReference type="Gene3D" id="1.10.287.1490">
    <property type="match status" value="2"/>
</dbReference>
<protein>
    <submittedName>
        <fullName evidence="3">Uncharacterized protein</fullName>
    </submittedName>
</protein>
<dbReference type="AlphaFoldDB" id="A0A7C8IDU6"/>
<dbReference type="PANTHER" id="PTHR23159:SF31">
    <property type="entry name" value="CENTROSOME-ASSOCIATED PROTEIN CEP250 ISOFORM X1"/>
    <property type="match status" value="1"/>
</dbReference>
<feature type="region of interest" description="Disordered" evidence="2">
    <location>
        <begin position="1"/>
        <end position="147"/>
    </location>
</feature>
<gene>
    <name evidence="3" type="ORF">BDV95DRAFT_558664</name>
</gene>
<feature type="compositionally biased region" description="Acidic residues" evidence="2">
    <location>
        <begin position="1096"/>
        <end position="1113"/>
    </location>
</feature>
<organism evidence="3 4">
    <name type="scientific">Massariosphaeria phaeospora</name>
    <dbReference type="NCBI Taxonomy" id="100035"/>
    <lineage>
        <taxon>Eukaryota</taxon>
        <taxon>Fungi</taxon>
        <taxon>Dikarya</taxon>
        <taxon>Ascomycota</taxon>
        <taxon>Pezizomycotina</taxon>
        <taxon>Dothideomycetes</taxon>
        <taxon>Pleosporomycetidae</taxon>
        <taxon>Pleosporales</taxon>
        <taxon>Pleosporales incertae sedis</taxon>
        <taxon>Massariosphaeria</taxon>
    </lineage>
</organism>
<comment type="caution">
    <text evidence="3">The sequence shown here is derived from an EMBL/GenBank/DDBJ whole genome shotgun (WGS) entry which is preliminary data.</text>
</comment>
<feature type="compositionally biased region" description="Basic and acidic residues" evidence="2">
    <location>
        <begin position="253"/>
        <end position="262"/>
    </location>
</feature>
<evidence type="ECO:0000313" key="3">
    <source>
        <dbReference type="EMBL" id="KAF2877194.1"/>
    </source>
</evidence>
<feature type="compositionally biased region" description="Basic and acidic residues" evidence="2">
    <location>
        <begin position="870"/>
        <end position="898"/>
    </location>
</feature>
<accession>A0A7C8IDU6</accession>
<feature type="coiled-coil region" evidence="1">
    <location>
        <begin position="470"/>
        <end position="504"/>
    </location>
</feature>
<keyword evidence="4" id="KW-1185">Reference proteome</keyword>
<sequence>MARLSSEHHPEGPGDAPRRRKGRKSQPPSAELAKHSKRAASPDGEPSVQVKKAKHVLINDGQHQMSHELEESASRSQDGDTIHVAIEETTRRVRRQSEPVTTAQDELDRATQSTPPATQPLPGLTPHLSRLGVPLGRPSNERRARQSMPAQLHLEAAEEQDDGEIQFAPLSSVLDGRTKRRLRRNHLSEEVNDFEEHKKEDHKLKQAYLEVSRQLKEKESAIQELQFELEAKRMGDIDFSDDRVQELEEKLEQARQDKEDLRNSQTYMPDVPEDDDDAFDGEVEYPSLMNADAEDGDAFEDMMDFQSSAKTAYTSQVTVESLSSIHETAYDSLFEPSQSNPMAVPDKISDRAIMRYEKEIERLNQELANSQGTLRIVAVELQNLHVTTPGASSDEIITKMRHAFETIREELEKRFPGSTVGTTNSELLHKIPELFTAVLTRYEKTKVTSTKYLQQAGKLQTQYETVLELLATTEDKSDLLSRRVGDLEKEKDVHQQQILDLNERVSILDNLRVNQEEQINDKDAEIYGLKDQIDEKDTAIERFRASATSYREETEQLTRTVQTLEEDHKSIIADMEQAHAGVVEDLEAQLTTETEARTVAENDATQKSEYIDELEGRIEGLESEVVAITENVTALKERLATETENREAVEGERDEQVAIVYEHANTIENLNETIADLQNEIETFRQNLETERTQRERTEVDLEEANEQIAELDSNIHNAGIQANELRSKLFQVQQEKEATIATLKEEAKGREQELQELLDTETQQHQEAEADIDVLQQRQNELESDVEVAMGKLADMTKSRDQLEQTRGEQVAALTTQLSELSQKYAALENNSNSSITTLHAQITDLNNEVAAYKTEISRLETVVEETQESARIESETKDAHIEELQGELETSRDENEKLSNENQSLANRVENEAQELLNIMGSHGEESTALRKTISIQQATIDNLKATAEHTALEHVQQLEQMSSEIEEMHVMGDTRAAAIAALQGQMDMMKERFQAQEEDTRNILDTMMTSQRQLQEQNEHLAAALKKRNAEALQAVQEMKVTGIEVKTKGMTEHKVANGRVTKVSEKLKIGKKKGAVKKTSKRQWDSGFGFDENVEADMDDVAEDEGVVG</sequence>
<proteinExistence type="predicted"/>
<evidence type="ECO:0000313" key="4">
    <source>
        <dbReference type="Proteomes" id="UP000481861"/>
    </source>
</evidence>
<dbReference type="EMBL" id="JAADJZ010000002">
    <property type="protein sequence ID" value="KAF2877194.1"/>
    <property type="molecule type" value="Genomic_DNA"/>
</dbReference>
<feature type="region of interest" description="Disordered" evidence="2">
    <location>
        <begin position="1080"/>
        <end position="1113"/>
    </location>
</feature>
<evidence type="ECO:0000256" key="1">
    <source>
        <dbReference type="SAM" id="Coils"/>
    </source>
</evidence>
<feature type="compositionally biased region" description="Basic and acidic residues" evidence="2">
    <location>
        <begin position="1"/>
        <end position="12"/>
    </location>
</feature>
<reference evidence="3 4" key="1">
    <citation type="submission" date="2020-01" db="EMBL/GenBank/DDBJ databases">
        <authorList>
            <consortium name="DOE Joint Genome Institute"/>
            <person name="Haridas S."/>
            <person name="Albert R."/>
            <person name="Binder M."/>
            <person name="Bloem J."/>
            <person name="Labutti K."/>
            <person name="Salamov A."/>
            <person name="Andreopoulos B."/>
            <person name="Baker S.E."/>
            <person name="Barry K."/>
            <person name="Bills G."/>
            <person name="Bluhm B.H."/>
            <person name="Cannon C."/>
            <person name="Castanera R."/>
            <person name="Culley D.E."/>
            <person name="Daum C."/>
            <person name="Ezra D."/>
            <person name="Gonzalez J.B."/>
            <person name="Henrissat B."/>
            <person name="Kuo A."/>
            <person name="Liang C."/>
            <person name="Lipzen A."/>
            <person name="Lutzoni F."/>
            <person name="Magnuson J."/>
            <person name="Mondo S."/>
            <person name="Nolan M."/>
            <person name="Ohm R."/>
            <person name="Pangilinan J."/>
            <person name="Park H.-J.H."/>
            <person name="Ramirez L."/>
            <person name="Alfaro M."/>
            <person name="Sun H."/>
            <person name="Tritt A."/>
            <person name="Yoshinaga Y."/>
            <person name="Zwiers L.-H.L."/>
            <person name="Turgeon B.G."/>
            <person name="Goodwin S.B."/>
            <person name="Spatafora J.W."/>
            <person name="Crous P.W."/>
            <person name="Grigoriev I.V."/>
        </authorList>
    </citation>
    <scope>NUCLEOTIDE SEQUENCE [LARGE SCALE GENOMIC DNA]</scope>
    <source>
        <strain evidence="3 4">CBS 611.86</strain>
    </source>
</reference>
<dbReference type="Proteomes" id="UP000481861">
    <property type="component" value="Unassembled WGS sequence"/>
</dbReference>
<feature type="coiled-coil region" evidence="1">
    <location>
        <begin position="982"/>
        <end position="1045"/>
    </location>
</feature>
<feature type="region of interest" description="Disordered" evidence="2">
    <location>
        <begin position="253"/>
        <end position="276"/>
    </location>
</feature>
<dbReference type="PANTHER" id="PTHR23159">
    <property type="entry name" value="CENTROSOMAL PROTEIN 2"/>
    <property type="match status" value="1"/>
</dbReference>
<keyword evidence="1" id="KW-0175">Coiled coil</keyword>